<accession>B8M8T3</accession>
<feature type="domain" description="Carrier" evidence="5">
    <location>
        <begin position="5120"/>
        <end position="5196"/>
    </location>
</feature>
<dbReference type="InParanoid" id="B8M8T3"/>
<dbReference type="GO" id="GO:0043041">
    <property type="term" value="P:amino acid activation for nonribosomal peptide biosynthetic process"/>
    <property type="evidence" value="ECO:0007669"/>
    <property type="project" value="TreeGrafter"/>
</dbReference>
<evidence type="ECO:0000256" key="1">
    <source>
        <dbReference type="ARBA" id="ARBA00022450"/>
    </source>
</evidence>
<evidence type="ECO:0000256" key="3">
    <source>
        <dbReference type="ARBA" id="ARBA00022598"/>
    </source>
</evidence>
<dbReference type="SMART" id="SM00823">
    <property type="entry name" value="PKS_PP"/>
    <property type="match status" value="5"/>
</dbReference>
<reference evidence="7" key="1">
    <citation type="journal article" date="2015" name="Genome Announc.">
        <title>Genome sequence of the AIDS-associated pathogen Penicillium marneffei (ATCC18224) and its near taxonomic relative Talaromyces stipitatus (ATCC10500).</title>
        <authorList>
            <person name="Nierman W.C."/>
            <person name="Fedorova-Abrams N.D."/>
            <person name="Andrianopoulos A."/>
        </authorList>
    </citation>
    <scope>NUCLEOTIDE SEQUENCE [LARGE SCALE GENOMIC DNA]</scope>
    <source>
        <strain evidence="7">ATCC 10500 / CBS 375.48 / QM 6759 / NRRL 1006</strain>
    </source>
</reference>
<protein>
    <submittedName>
        <fullName evidence="6">Nonribosomal peptide synthase, putative</fullName>
        <ecNumber evidence="6">6.3.2.26</ecNumber>
    </submittedName>
</protein>
<dbReference type="PANTHER" id="PTHR45527:SF1">
    <property type="entry name" value="FATTY ACID SYNTHASE"/>
    <property type="match status" value="1"/>
</dbReference>
<name>B8M8T3_TALSN</name>
<dbReference type="Gene3D" id="2.30.38.10">
    <property type="entry name" value="Luciferase, Domain 3"/>
    <property type="match status" value="1"/>
</dbReference>
<keyword evidence="1" id="KW-0596">Phosphopantetheine</keyword>
<dbReference type="GO" id="GO:0044550">
    <property type="term" value="P:secondary metabolite biosynthetic process"/>
    <property type="evidence" value="ECO:0007669"/>
    <property type="project" value="TreeGrafter"/>
</dbReference>
<dbReference type="VEuPathDB" id="FungiDB:TSTA_038070"/>
<evidence type="ECO:0000313" key="6">
    <source>
        <dbReference type="EMBL" id="EED20596.1"/>
    </source>
</evidence>
<evidence type="ECO:0000259" key="5">
    <source>
        <dbReference type="PROSITE" id="PS50075"/>
    </source>
</evidence>
<dbReference type="SUPFAM" id="SSF56801">
    <property type="entry name" value="Acetyl-CoA synthetase-like"/>
    <property type="match status" value="5"/>
</dbReference>
<dbReference type="Gene3D" id="3.30.559.30">
    <property type="entry name" value="Nonribosomal peptide synthetase, condensation domain"/>
    <property type="match status" value="5"/>
</dbReference>
<dbReference type="Gene3D" id="3.40.50.980">
    <property type="match status" value="2"/>
</dbReference>
<feature type="domain" description="Carrier" evidence="5">
    <location>
        <begin position="1850"/>
        <end position="1926"/>
    </location>
</feature>
<dbReference type="InterPro" id="IPR010071">
    <property type="entry name" value="AA_adenyl_dom"/>
</dbReference>
<dbReference type="Gene3D" id="3.30.559.10">
    <property type="entry name" value="Chloramphenicol acetyltransferase-like domain"/>
    <property type="match status" value="5"/>
</dbReference>
<evidence type="ECO:0000256" key="2">
    <source>
        <dbReference type="ARBA" id="ARBA00022553"/>
    </source>
</evidence>
<dbReference type="NCBIfam" id="TIGR01733">
    <property type="entry name" value="AA-adenyl-dom"/>
    <property type="match status" value="2"/>
</dbReference>
<dbReference type="SUPFAM" id="SSF47336">
    <property type="entry name" value="ACP-like"/>
    <property type="match status" value="5"/>
</dbReference>
<dbReference type="OMA" id="WTIHHAT"/>
<feature type="region of interest" description="Disordered" evidence="4">
    <location>
        <begin position="731"/>
        <end position="775"/>
    </location>
</feature>
<dbReference type="InterPro" id="IPR000873">
    <property type="entry name" value="AMP-dep_synth/lig_dom"/>
</dbReference>
<gene>
    <name evidence="6" type="ORF">TSTA_038070</name>
</gene>
<proteinExistence type="predicted"/>
<keyword evidence="7" id="KW-1185">Reference proteome</keyword>
<feature type="domain" description="Carrier" evidence="5">
    <location>
        <begin position="4014"/>
        <end position="4090"/>
    </location>
</feature>
<dbReference type="Pfam" id="PF00668">
    <property type="entry name" value="Condensation"/>
    <property type="match status" value="5"/>
</dbReference>
<dbReference type="Gene3D" id="3.40.50.12780">
    <property type="entry name" value="N-terminal domain of ligase-like"/>
    <property type="match status" value="4"/>
</dbReference>
<dbReference type="PANTHER" id="PTHR45527">
    <property type="entry name" value="NONRIBOSOMAL PEPTIDE SYNTHETASE"/>
    <property type="match status" value="1"/>
</dbReference>
<dbReference type="eggNOG" id="KOG1178">
    <property type="taxonomic scope" value="Eukaryota"/>
</dbReference>
<dbReference type="PROSITE" id="PS50075">
    <property type="entry name" value="CARRIER"/>
    <property type="match status" value="5"/>
</dbReference>
<dbReference type="NCBIfam" id="NF003417">
    <property type="entry name" value="PRK04813.1"/>
    <property type="match status" value="5"/>
</dbReference>
<dbReference type="InterPro" id="IPR036736">
    <property type="entry name" value="ACP-like_sf"/>
</dbReference>
<dbReference type="CDD" id="cd19545">
    <property type="entry name" value="FUM14_C_NRPS-like"/>
    <property type="match status" value="4"/>
</dbReference>
<evidence type="ECO:0000256" key="4">
    <source>
        <dbReference type="SAM" id="MobiDB-lite"/>
    </source>
</evidence>
<dbReference type="GO" id="GO:0050564">
    <property type="term" value="F:N-(5-amino-5-carboxypentanoyl)-L-cysteinyl-D-valine synthase activity"/>
    <property type="evidence" value="ECO:0007669"/>
    <property type="project" value="UniProtKB-EC"/>
</dbReference>
<dbReference type="eggNOG" id="KOG1176">
    <property type="taxonomic scope" value="Eukaryota"/>
</dbReference>
<feature type="domain" description="Carrier" evidence="5">
    <location>
        <begin position="772"/>
        <end position="848"/>
    </location>
</feature>
<dbReference type="GO" id="GO:0031177">
    <property type="term" value="F:phosphopantetheine binding"/>
    <property type="evidence" value="ECO:0007669"/>
    <property type="project" value="InterPro"/>
</dbReference>
<dbReference type="OrthoDB" id="416786at2759"/>
<dbReference type="FunFam" id="3.30.559.30:FF:000003">
    <property type="entry name" value="Nonribosomal peptide synthase SidD"/>
    <property type="match status" value="1"/>
</dbReference>
<dbReference type="InterPro" id="IPR045851">
    <property type="entry name" value="AMP-bd_C_sf"/>
</dbReference>
<keyword evidence="2" id="KW-0597">Phosphoprotein</keyword>
<dbReference type="InterPro" id="IPR042099">
    <property type="entry name" value="ANL_N_sf"/>
</dbReference>
<sequence length="5756" mass="641259">MHGPAQFHVPCTLSTQEVAVAWTILLKDYLGSSHVSYLITEELSCGKVESTCINLEIDDQETVGSLSHIIQQQLQQERINDAEIDQLTPFRTHLHITSSESDEGSNRSNEPVISLDTNTHFALKCVLIDNGRKLHVTTVPSSNTESLRILQQFECVLHQICQKDLNALVYSIHTASEADKSTVWEWNRSHPIGDSRTALEVFLGHVRTHPKSPAVSAWDGELTYEELDELSNIFAHQLIDTGVGRGNIVPLCFEKSKWTPVAIWSVIKTGAAFVLLDQRLPDDRIRQIAGLIEKDTPLILSSASQRPRAELLGSHLIIIDSEYLETKSQSLSDTACSSDNESDLTPSDPIYVVFTSGTTGVPKAAILSHQNICTFAKTSRELSDISRDSRVLAWASYAFDVSLGDTFLSLLSGACLCIPSSWECENDVGRIVDTYQITHAMVTPSVSKMMQPLQSSSLKVLNLCGEPCTEDALSKWRGTQTRVMNTYGPAECTVTSVGNYDALLFESPSIIGKGLAGCWIMDPVDHGRLTPIGGIGELVVEGPLVGLGYLHDETASRAKFYEDPKWLQDGHPSVVQGRRGRLYRTGDLVRYTDNGEIEYIGRRDSQVKIRGQRVELGEASTQLQPYIPSAIQWSLEVITLRNGAAILVVFFAIDSETKKSSILRKMLDQVTPELKKKLPSAMIPGAYVNIDRIPLTMTGKVDHRKLREIGTSLPPDRITFVAAAGSAKFPFSTGNGNDNDHTNGHEHPNGKTNGETENHADNLARGRNDGDEQEDSKLRLLKQAWSAVLRIDIDRLGSSTSFFALGGESLMAIRLVSTAAQMGLQLDVATIFRYPLLADLARESKLTRWMLQSPPQPFSLLEGEANLVEIAKACGTEVGNIEDAYPCTPLQEGLITNSSTTYTGRGRYALPKHVNIERFIHAWQVVARTHRILRTRIVDTLTHGLVQVVLYETNLFWDSRESLAMYLEEDNRREMTLGTELCRWGIVRELGTTYFILTMHHSIYDGWTLPRIGAEVFRAYQGIRIEPDIGFNTYIKYVRDLPLRSAQEFWVERLAEPEKTSVFPALPYGIYQPKADSTKSRSFSAPLNDHQGVSMPSLLRAAWALLVSTLSGNDDVTFGATVAGRNIPISGIEGLLSPTISTVPVRHKIDRAQSVSSFVAAVQDQTLQAVPFENLGLQAIRKINADTRKGSRFQTLFVVHPRHDSSIVELSPTSSSVEQELKTMLENLNISSTLSDFNEFSLMILVTQTQGDIVVEANYDSRVISDLEADLLLEQFVHFSRQLGLASNFQKSLQDLQLVSDREIKMIWQWNRKEFAAVEDCIQDIIARSYSGHPYAEAIFAWDGNATFSEVDELSSRLCLKLQSIGVGRGNLVPICMEKSKWATISMLGILKTGAGFVAMDVRHQPKKRLMGIIEQISAKCIVTHGPAATLARSLCKEAIVWEEHLLDTDNIKSELTPVKNLPSDTAFVVFTSGSTGAPKGIIITHENFCSTIEHHARELKLSRESRIFDFASYSFDIAVHNSLMALCLGACLCVPSEDDRENDIEASFERLRANWADITPSVARLINPTEVPGLQTLVLSGEAVGKDLVQRWANEVNLINAYGPAECQICTVQSKVTDVERHADIGFAVGCKAWILEPASNNLSPIGAIGELIIEGPIVSPSYLQSSNNAFVDYPIWLREGVMSTSKRRGYMYRTGDLVRYRPDGTIVYIGRVTTQTKINGQRVEFGEIEYHIQRLAPNIESAVVDVVDYAGVNLLTAFVVSNDSKLGFKRSVDVTIEPTTPSSRVLDELKESLPAYMVPTVFLNTSHIPLTSTRKADRRFLRSRASSLSRYQLVPQIKEEKKTVSENNQLSQLQLDLRQIWAWVLKVEPSVIGLSSDFFQLGGDSISAMRLVKRSRMKRILFTVADVFRHSQLKQLSDIAVPVTKDDESLSDEPVKRIAPFNLIPIKYKESLLSTAAATCKVPHDEIVDIYPCTAFQEAVFALTAGNSSAYVQHTLLRLKSNSVLDRALAAWDAVIAANPILRTRIIQSEETQLYQVVIDEKSRQSWRWYETSSDYLLAVSEIPMGLGNSLFHFGLVRDNSTPSPRYLLIWTMHHAVYDAWSMDLVLRQVSEHYRSQTFSTLVPNYNIFVDFLQRQESESSNWWRSYLSGASNASIYPKSPMSSRETSGDQLICRQFDLPHLSRPGYSSAVILRTAWAILMARHTGGESVVFGETRLGRNVPLKTIDRMPGPTIASAPLLVRIDRNQTIESLLTSVREDSLRMQDFEHLGLQYISRLSDDARAACNFQTLLVFLEDGSQSEPHDSIFEIDHTVDDIRNFNTNYLLLYFTLQKKALVTTAVFREHAIAAGQVELLLEQVQSIFSSLCSLSPSTLIKQLDIAGDEDLARIWAWNETGAEEVDEYIHDLIAQNAIKHPEKLAVLAHDGQMTYKELDEYSNNLAAQLRAQGIGLNSFVPLCFEKSFLVPVAMLAVIKTGAAFSVMDVSYPESRLKIIADALEAHLVITSPSQLTLARRLAERVFVVGEKAYTSSGLFQRQPIIDISLRNTDRLMYVCFTSGSTGVPKGVMVTHKNLSSAAVGQTRELAFDPEDRVYDFSSHAFDANIWHFFLGLVVGACVCIPSHEDRVGNLARSISSFQSTALFLTPSVARTIDPTEIPTVKRLYLGGEAVTPLDVSMWKDNVDLWGAYGPTETTPLCIFTRLSAPNLASNIGRGVGVRSWVCDPDNHETLVAVGAIGELVNEGPLVTKGYLNQPQKTAEVFIENPDFLRHGFSGNYGRKGRLYRTGDLVRYNFDGTIQYLGRADTQVKLRGQRVEFGEIEYHLKSLLPESISICEVIKHPTSGQPTLVAFCSSTFSSSSSSTSLDTTRTKAHLSKSLPPYMIPEFFIPLPQIPRNPSGKIDRLKLRALGPELLHIITSREEYSDIERIHGPLTKMETLLSTLWIKSLGGRTVPVLIDTDFVDIGGDSIAAMKLSNISRRHDLDLTVKDIIQYPKLSSMALRVHALPTLAKSLSPFTLINSMDRDRVVSQSAEVCNVSRDSIIDIYPATPVQTELVALTLKQPQAYIKRSIYDIPFHINIRKLIDAWNKVYSINDILRTRFVELEGFGLLQVVVKEYHFRQYDNVQSYLNDSINQGCHDLGQPFSYLALIDDGKKSPKIAWTVHHALYDEWSILIIEEQLRRAYKNKIMHPPPKFSVYVSEILSRDKSEANLFWKKRLTNCSGVSLYPALPLKSYQVQPSKTLLRTISPKLRPGVNIQAKIYGALALVMSKLTGCSDVVFAATLTGRNAAVEGIEQIVGPTITPVPIRIQVHREGQENTGQFIQRIERDTADMSPHQHIGIKSISMINEDTRAACNFQTLVVITLKNAESGSHVSETVRISSYEATSKEGEAFHTFALVLFFFPSADHIDIEVVYDPFVLNKREIQRLLGRMDRVLSLLDRNNVPLDSEDFDCLGAEDLDDISTWNSHIPVPSDRLLHEVILQQSHLRPSDVAIDAWDCKFTYSQIDRMSDALCGQLVCQYGIGRGSIIPILSTKSGYVPIAALAILKAGAIFIPLDGTTPVGRLKMIVDEVRPSIILATQSSLAVAADLVVNVVLLNSYDDTIAKAEIDPPSVEAPRLDDVACILFTSGSTGTPKGVMQTHQALSTAIEQQAAYSDFTDSTRAFEFASYGFDVSWNMIFKVLAMGGTLCVPSEEDRRNDLLGAMNRSRATLTELTASVARLLDFTQLPHLSTLILSGEPVDMRDFEYCKPRVRVIVCYGPSECTSVSTMNPGLQSDSSRHGIGKGCGSSIWLVDPEDYRRLVPIGAVGEILIHGSLVGKGYYNSEELTRASYIPVNALPWMPHHANNSSQPAFLSGDLARYDTNGNLHFVSRKDLQVKLHGQRIELEEVQYHVRALLDEHVGPVICCILSHPQKNTDPQQLVSFLSNRDADTKVPCKLTAPNQDALRALQMLEGRLGTLLPRYMIPSAYYFITTIPRTNNGKADRKALAEIAASARTDQIYRGRATEQDTKHRAPSTANEATMQGLWAVALNLPTETIGADDNFFNLNGDSISAMRLVAIARKKGLDLRVSDVFATPKLSELAQRLVSIDHHTQDSGVTEIRPFELLAETADARQLRPEAAKKCVLTRPDDVEDIYPCTPLQRSMLAATIRDPNAFISRRLYRIPLEVEESRLRDAWAAVVARHKILRTRLVDLDDYGLHQVVVRESSLLWNRYDDISSWVSSLTGAESMGPTTRLTRWAFIDGPNERYLIWTIHHATYDGWILPVIESEVKRACYHPSEELGGSYLDMRPLVKYILNEPKAESVSFWSQQLANADQCRIYPALPSNNHSVHPATYLEKKISARVNRITGIGLSALLYGSWSILVSHLTGSQKVSFGAILTGRNAPIDGIDKVIGPAVTTVPVVVDSDPALTVQEFMAQLHDMTAQRIPHEHLGIQEIRSINEACEIACSFQTVLVIQPPQETQLHLDSDDNKELRLMEEMDETQIKGFPDQYSVLNQYGLMLEIIPMDEIITVRASFDSLLISKTEIERQISRWGRLIGQILDSLNKKIPVYVRDLISTCDKDLDDIWRWNKDVPRAISSPLICQKVREMTNTRPDALAIDAWDGQLTYRNLDVLSSRLAKYLVKSGIRRGQFVPLLFRKSMWANVAMLAVSKANGAFVPLDANHPEGHLRAIMQALDTDIVLCAGDTRDRAARLAQNAVIAAEAAASSDNPDQDLEPNMAQDIAYAVFTSGSTGAAKGVKISHQNLATAIYYQAGAEGYQINSRTRSLDSSSYSFDACVCNFFYTVTQGGCLCVPSDESLKGDLGTFMRDKRVNWAQLVPSVARTINKSLLPDLNSLVLTGEPMSKGDIETWAPSVRLINAYGPTECTILCAISSRITNPEEHLGFIGCGRGATLWLADADNPNKLAPVGATGEILIEGPIIGLGYLGPYQYPLVENPPWLLKGWKGCPGRTGKLYRTGDLARYREDGSLVFIGRIGSEIKLRGQRVDIGAIEDVLRRSIPLVIELAAEIIHVNFGNVERDRQLLAVFVAASETASSQIGLRTQLESLVPFLKLQLGTILPAYLQPEAFLPLPSIPKTSSGKTDRRRLKALEKQIRPQELIWISGNTANSATGSSLTAPVTHRERVLAELWVQVLRIEYGSIRRKDDFFRLGGDSLSVMRLSTKAHARGFSLKSSDIFQNPKLMQLAEKMTEIEEDNASIMLSPYKPYSLITGISDIEEFIASYVTPSLGVNVDQIDDIVPANGFQVDYIHNQEEPLGLQYAYIDIGENVSWFRLVEACQTVVQNFQCMRARFLHHQGKYYQVILRDAPLTTEAVESSDQITTFCNQFCPADARNAQLSDTYTKLILVKTRDKRRVLLRVSHNQMDGWCLERILKEIANVFNGGEMEKTPEWTSLLQYRHQTAAASMHYWRNILEGSAKITSPLVYKPEGDNNKVRTLRSFALPYFHTAEDNRRTRPAVVVNVAWALVLQRLASHDDVVFGNITTGRDGDMPGLDSVVGPCVNMLPFRLRLPSSDSGSRQRYLRNLVEASAQQADDRTSHEGLNWDEMVNRCTTWPSGSRYSSAVHFRNMAFEPELMLGNDRVVVTWYELVARPHWTTVLVYPESDDVLRLWLLANPDEIGDEGADEILQMLLQYCNEIVEALADDQAHPVHQKQNSKTMESSNSKNIPWAEHLKTERAKLLAQTDSAITALQQESIRVQQHLKSQQESWFLIRASKISRHAPQYQNEVKLATGPGNILQDLKTLQFIQTEVPV</sequence>
<evidence type="ECO:0000313" key="7">
    <source>
        <dbReference type="Proteomes" id="UP000001745"/>
    </source>
</evidence>
<dbReference type="InterPro" id="IPR020806">
    <property type="entry name" value="PKS_PP-bd"/>
</dbReference>
<dbReference type="InterPro" id="IPR023213">
    <property type="entry name" value="CAT-like_dom_sf"/>
</dbReference>
<dbReference type="Proteomes" id="UP000001745">
    <property type="component" value="Unassembled WGS sequence"/>
</dbReference>
<dbReference type="PROSITE" id="PS00012">
    <property type="entry name" value="PHOSPHOPANTETHEINE"/>
    <property type="match status" value="2"/>
</dbReference>
<organism evidence="6 7">
    <name type="scientific">Talaromyces stipitatus (strain ATCC 10500 / CBS 375.48 / QM 6759 / NRRL 1006)</name>
    <name type="common">Penicillium stipitatum</name>
    <dbReference type="NCBI Taxonomy" id="441959"/>
    <lineage>
        <taxon>Eukaryota</taxon>
        <taxon>Fungi</taxon>
        <taxon>Dikarya</taxon>
        <taxon>Ascomycota</taxon>
        <taxon>Pezizomycotina</taxon>
        <taxon>Eurotiomycetes</taxon>
        <taxon>Eurotiomycetidae</taxon>
        <taxon>Eurotiales</taxon>
        <taxon>Trichocomaceae</taxon>
        <taxon>Talaromyces</taxon>
        <taxon>Talaromyces sect. Talaromyces</taxon>
    </lineage>
</organism>
<dbReference type="Pfam" id="PF00550">
    <property type="entry name" value="PP-binding"/>
    <property type="match status" value="5"/>
</dbReference>
<dbReference type="InterPro" id="IPR001242">
    <property type="entry name" value="Condensation_dom"/>
</dbReference>
<dbReference type="GO" id="GO:0005737">
    <property type="term" value="C:cytoplasm"/>
    <property type="evidence" value="ECO:0007669"/>
    <property type="project" value="TreeGrafter"/>
</dbReference>
<dbReference type="Gene3D" id="1.10.1200.10">
    <property type="entry name" value="ACP-like"/>
    <property type="match status" value="5"/>
</dbReference>
<dbReference type="InterPro" id="IPR020845">
    <property type="entry name" value="AMP-binding_CS"/>
</dbReference>
<dbReference type="Gene3D" id="3.30.300.30">
    <property type="match status" value="5"/>
</dbReference>
<dbReference type="InterPro" id="IPR006162">
    <property type="entry name" value="Ppantetheine_attach_site"/>
</dbReference>
<dbReference type="SUPFAM" id="SSF52777">
    <property type="entry name" value="CoA-dependent acyltransferases"/>
    <property type="match status" value="10"/>
</dbReference>
<feature type="domain" description="Carrier" evidence="5">
    <location>
        <begin position="2930"/>
        <end position="3006"/>
    </location>
</feature>
<dbReference type="CDD" id="cd19542">
    <property type="entry name" value="CT_NRPS-like"/>
    <property type="match status" value="1"/>
</dbReference>
<dbReference type="EMBL" id="EQ962654">
    <property type="protein sequence ID" value="EED20596.1"/>
    <property type="molecule type" value="Genomic_DNA"/>
</dbReference>
<dbReference type="GeneID" id="8102182"/>
<dbReference type="PhylomeDB" id="B8M8T3"/>
<dbReference type="STRING" id="441959.B8M8T3"/>
<dbReference type="PROSITE" id="PS00455">
    <property type="entry name" value="AMP_BINDING"/>
    <property type="match status" value="4"/>
</dbReference>
<dbReference type="RefSeq" id="XP_002481030.1">
    <property type="nucleotide sequence ID" value="XM_002480985.1"/>
</dbReference>
<dbReference type="FunFam" id="1.10.1200.10:FF:000005">
    <property type="entry name" value="Nonribosomal peptide synthetase 1"/>
    <property type="match status" value="1"/>
</dbReference>
<dbReference type="HOGENOM" id="CLU_000022_60_6_1"/>
<dbReference type="EC" id="6.3.2.26" evidence="6"/>
<dbReference type="FunFam" id="3.30.300.30:FF:000015">
    <property type="entry name" value="Nonribosomal peptide synthase SidD"/>
    <property type="match status" value="5"/>
</dbReference>
<dbReference type="InterPro" id="IPR009081">
    <property type="entry name" value="PP-bd_ACP"/>
</dbReference>
<dbReference type="CDD" id="cd05918">
    <property type="entry name" value="A_NRPS_SidN3_like"/>
    <property type="match status" value="5"/>
</dbReference>
<feature type="compositionally biased region" description="Basic and acidic residues" evidence="4">
    <location>
        <begin position="738"/>
        <end position="775"/>
    </location>
</feature>
<dbReference type="Pfam" id="PF00501">
    <property type="entry name" value="AMP-binding"/>
    <property type="match status" value="5"/>
</dbReference>
<keyword evidence="3 6" id="KW-0436">Ligase</keyword>